<evidence type="ECO:0000313" key="2">
    <source>
        <dbReference type="EMBL" id="CAG8744261.1"/>
    </source>
</evidence>
<dbReference type="EMBL" id="CAJVPQ010015972">
    <property type="protein sequence ID" value="CAG8744261.1"/>
    <property type="molecule type" value="Genomic_DNA"/>
</dbReference>
<reference evidence="2" key="1">
    <citation type="submission" date="2021-06" db="EMBL/GenBank/DDBJ databases">
        <authorList>
            <person name="Kallberg Y."/>
            <person name="Tangrot J."/>
            <person name="Rosling A."/>
        </authorList>
    </citation>
    <scope>NUCLEOTIDE SEQUENCE</scope>
    <source>
        <strain evidence="2">UK204</strain>
    </source>
</reference>
<evidence type="ECO:0000256" key="1">
    <source>
        <dbReference type="SAM" id="MobiDB-lite"/>
    </source>
</evidence>
<accession>A0A9N9IQF1</accession>
<dbReference type="AlphaFoldDB" id="A0A9N9IQF1"/>
<feature type="region of interest" description="Disordered" evidence="1">
    <location>
        <begin position="1"/>
        <end position="26"/>
    </location>
</feature>
<protein>
    <submittedName>
        <fullName evidence="2">5735_t:CDS:1</fullName>
    </submittedName>
</protein>
<sequence length="83" mass="9841">MTYKRREAQFLETSNQKYHKSDEEHSDEIYLRNTEVTREEAFDKNGKIALDDSISVLCEEVLSDNYSKKKDNKDHEDDEPPKD</sequence>
<proteinExistence type="predicted"/>
<name>A0A9N9IQF1_9GLOM</name>
<keyword evidence="3" id="KW-1185">Reference proteome</keyword>
<evidence type="ECO:0000313" key="3">
    <source>
        <dbReference type="Proteomes" id="UP000789570"/>
    </source>
</evidence>
<gene>
    <name evidence="2" type="ORF">FCALED_LOCUS15843</name>
</gene>
<dbReference type="Proteomes" id="UP000789570">
    <property type="component" value="Unassembled WGS sequence"/>
</dbReference>
<comment type="caution">
    <text evidence="2">The sequence shown here is derived from an EMBL/GenBank/DDBJ whole genome shotgun (WGS) entry which is preliminary data.</text>
</comment>
<organism evidence="2 3">
    <name type="scientific">Funneliformis caledonium</name>
    <dbReference type="NCBI Taxonomy" id="1117310"/>
    <lineage>
        <taxon>Eukaryota</taxon>
        <taxon>Fungi</taxon>
        <taxon>Fungi incertae sedis</taxon>
        <taxon>Mucoromycota</taxon>
        <taxon>Glomeromycotina</taxon>
        <taxon>Glomeromycetes</taxon>
        <taxon>Glomerales</taxon>
        <taxon>Glomeraceae</taxon>
        <taxon>Funneliformis</taxon>
    </lineage>
</organism>
<dbReference type="OrthoDB" id="2486351at2759"/>